<feature type="domain" description="Ig-like" evidence="1">
    <location>
        <begin position="40"/>
        <end position="154"/>
    </location>
</feature>
<dbReference type="FunFam" id="2.60.40.10:FF:000437">
    <property type="entry name" value="Beat-IIIc, isoform A"/>
    <property type="match status" value="1"/>
</dbReference>
<evidence type="ECO:0000313" key="3">
    <source>
        <dbReference type="Proteomes" id="UP000479190"/>
    </source>
</evidence>
<dbReference type="EMBL" id="CADCXV010001527">
    <property type="protein sequence ID" value="CAB0045130.1"/>
    <property type="molecule type" value="Genomic_DNA"/>
</dbReference>
<dbReference type="Pfam" id="PF13895">
    <property type="entry name" value="Ig_2"/>
    <property type="match status" value="1"/>
</dbReference>
<name>A0A6H5J4L0_9HYME</name>
<dbReference type="Gene3D" id="2.60.40.10">
    <property type="entry name" value="Immunoglobulins"/>
    <property type="match status" value="2"/>
</dbReference>
<dbReference type="PANTHER" id="PTHR21261">
    <property type="entry name" value="BEAT PROTEIN"/>
    <property type="match status" value="1"/>
</dbReference>
<dbReference type="InterPro" id="IPR003599">
    <property type="entry name" value="Ig_sub"/>
</dbReference>
<reference evidence="2 3" key="1">
    <citation type="submission" date="2020-02" db="EMBL/GenBank/DDBJ databases">
        <authorList>
            <person name="Ferguson B K."/>
        </authorList>
    </citation>
    <scope>NUCLEOTIDE SEQUENCE [LARGE SCALE GENOMIC DNA]</scope>
</reference>
<dbReference type="PROSITE" id="PS50835">
    <property type="entry name" value="IG_LIKE"/>
    <property type="match status" value="2"/>
</dbReference>
<dbReference type="OrthoDB" id="6343941at2759"/>
<dbReference type="InterPro" id="IPR036179">
    <property type="entry name" value="Ig-like_dom_sf"/>
</dbReference>
<keyword evidence="3" id="KW-1185">Reference proteome</keyword>
<gene>
    <name evidence="2" type="ORF">TBRA_LOCUS16676</name>
</gene>
<dbReference type="InterPro" id="IPR013783">
    <property type="entry name" value="Ig-like_fold"/>
</dbReference>
<dbReference type="CDD" id="cd00096">
    <property type="entry name" value="Ig"/>
    <property type="match status" value="1"/>
</dbReference>
<dbReference type="InterPro" id="IPR007110">
    <property type="entry name" value="Ig-like_dom"/>
</dbReference>
<dbReference type="SMART" id="SM00409">
    <property type="entry name" value="IG"/>
    <property type="match status" value="1"/>
</dbReference>
<evidence type="ECO:0000259" key="1">
    <source>
        <dbReference type="PROSITE" id="PS50835"/>
    </source>
</evidence>
<organism evidence="2 3">
    <name type="scientific">Trichogramma brassicae</name>
    <dbReference type="NCBI Taxonomy" id="86971"/>
    <lineage>
        <taxon>Eukaryota</taxon>
        <taxon>Metazoa</taxon>
        <taxon>Ecdysozoa</taxon>
        <taxon>Arthropoda</taxon>
        <taxon>Hexapoda</taxon>
        <taxon>Insecta</taxon>
        <taxon>Pterygota</taxon>
        <taxon>Neoptera</taxon>
        <taxon>Endopterygota</taxon>
        <taxon>Hymenoptera</taxon>
        <taxon>Apocrita</taxon>
        <taxon>Proctotrupomorpha</taxon>
        <taxon>Chalcidoidea</taxon>
        <taxon>Trichogrammatidae</taxon>
        <taxon>Trichogramma</taxon>
    </lineage>
</organism>
<evidence type="ECO:0000313" key="2">
    <source>
        <dbReference type="EMBL" id="CAB0045130.1"/>
    </source>
</evidence>
<dbReference type="PANTHER" id="PTHR21261:SF15">
    <property type="entry name" value="BEATEN PATH IIIA, ISOFORM D-RELATED"/>
    <property type="match status" value="1"/>
</dbReference>
<proteinExistence type="predicted"/>
<dbReference type="Proteomes" id="UP000479190">
    <property type="component" value="Unassembled WGS sequence"/>
</dbReference>
<dbReference type="SUPFAM" id="SSF48726">
    <property type="entry name" value="Immunoglobulin"/>
    <property type="match status" value="1"/>
</dbReference>
<sequence>MVVYRKREFVYVDPHACYIRAHTYTIDPTAMHAYMAKSMPCRYVSQRLYTCASADIDVSLRIPAAVAENSTVKMTCDYNLNNMPLYSVKWYKGNKEFYRFIPKELPPKSVFPPLGPKVDYNQSDDHHVILRNVETNLAGRYRCEVSTDSPSFITRVETGYMHVVKMPQRNMTLRMEKKTYSPGDTIRGNCTAPPANPAANITWTINDRRVNSSSIRNIGKNDNRTLVQAGLELELRPEILSRGRSLRITCRANIFHLYDDKISVVLEEEHPKLATVLGTRDTTHNPNCAPFPDASMHLPNHRSSSFLHVLFRLDDERPIELAGPAAHDNTDARRRYEITSMGRHPGPLRPLRHLYPAPHMLIWPIKS</sequence>
<accession>A0A6H5J4L0</accession>
<dbReference type="AlphaFoldDB" id="A0A6H5J4L0"/>
<protein>
    <recommendedName>
        <fullName evidence="1">Ig-like domain-containing protein</fullName>
    </recommendedName>
</protein>
<feature type="domain" description="Ig-like" evidence="1">
    <location>
        <begin position="167"/>
        <end position="253"/>
    </location>
</feature>